<keyword evidence="3" id="KW-1185">Reference proteome</keyword>
<evidence type="ECO:0000313" key="2">
    <source>
        <dbReference type="EMBL" id="SIT37354.1"/>
    </source>
</evidence>
<dbReference type="EMBL" id="CYGX02000011">
    <property type="protein sequence ID" value="SIT37354.1"/>
    <property type="molecule type" value="Genomic_DNA"/>
</dbReference>
<protein>
    <submittedName>
        <fullName evidence="2">Uncharacterized protein</fullName>
    </submittedName>
</protein>
<evidence type="ECO:0000256" key="1">
    <source>
        <dbReference type="SAM" id="MobiDB-lite"/>
    </source>
</evidence>
<dbReference type="AlphaFoldDB" id="A0A1N7RQH8"/>
<proteinExistence type="predicted"/>
<organism evidence="2 3">
    <name type="scientific">Paraburkholderia ribeironis</name>
    <dbReference type="NCBI Taxonomy" id="1247936"/>
    <lineage>
        <taxon>Bacteria</taxon>
        <taxon>Pseudomonadati</taxon>
        <taxon>Pseudomonadota</taxon>
        <taxon>Betaproteobacteria</taxon>
        <taxon>Burkholderiales</taxon>
        <taxon>Burkholderiaceae</taxon>
        <taxon>Paraburkholderia</taxon>
    </lineage>
</organism>
<dbReference type="Proteomes" id="UP000187012">
    <property type="component" value="Unassembled WGS sequence"/>
</dbReference>
<sequence length="90" mass="9905">MLRRHPVDAAAGGSVPRSGNECRIDETRTVALAGMYEAQSVRRMVEFDPRLQEQPCVAASRDRAARQLPGHCVADRVAALPRLPPWRAAD</sequence>
<evidence type="ECO:0000313" key="3">
    <source>
        <dbReference type="Proteomes" id="UP000187012"/>
    </source>
</evidence>
<feature type="region of interest" description="Disordered" evidence="1">
    <location>
        <begin position="1"/>
        <end position="21"/>
    </location>
</feature>
<reference evidence="2 3" key="1">
    <citation type="submission" date="2016-12" db="EMBL/GenBank/DDBJ databases">
        <authorList>
            <person name="Song W.-J."/>
            <person name="Kurnit D.M."/>
        </authorList>
    </citation>
    <scope>NUCLEOTIDE SEQUENCE [LARGE SCALE GENOMIC DNA]</scope>
    <source>
        <strain evidence="2 3">STM7296</strain>
    </source>
</reference>
<accession>A0A1N7RQH8</accession>
<dbReference type="STRING" id="1247936.BN2475_110056"/>
<name>A0A1N7RQH8_9BURK</name>
<gene>
    <name evidence="2" type="ORF">BN2475_110056</name>
</gene>